<evidence type="ECO:0000313" key="3">
    <source>
        <dbReference type="Proteomes" id="UP000033956"/>
    </source>
</evidence>
<dbReference type="AlphaFoldDB" id="A0A0M2GY22"/>
<evidence type="ECO:0000313" key="2">
    <source>
        <dbReference type="EMBL" id="KJL38921.1"/>
    </source>
</evidence>
<dbReference type="EMBL" id="JYIZ01000053">
    <property type="protein sequence ID" value="KJL38921.1"/>
    <property type="molecule type" value="Genomic_DNA"/>
</dbReference>
<dbReference type="Proteomes" id="UP000033956">
    <property type="component" value="Unassembled WGS sequence"/>
</dbReference>
<sequence length="201" mass="21526">MTPDSLDDLLDRSAPATRAIDDRALTAMIADARREVPRGRKRRGALLAGSLAIVMLGGAGLATADSDWLWGAGMDDPRRSVTYTSPTWGACELRLGELRAANPLAQAGIDRVVDAWFAETDIESEMAPLIGKYLAVLEDSQAGDPESLADPRRPDLNYWGAVDLSVAELLHDELTEHGYTGPGAGLASGASQVHCEGEQWR</sequence>
<gene>
    <name evidence="2" type="ORF">RS81_02330</name>
</gene>
<dbReference type="STRING" id="92835.RS81_02330"/>
<dbReference type="RefSeq" id="WP_045276250.1">
    <property type="nucleotide sequence ID" value="NZ_BAAAUP010000011.1"/>
</dbReference>
<feature type="region of interest" description="Disordered" evidence="1">
    <location>
        <begin position="182"/>
        <end position="201"/>
    </location>
</feature>
<reference evidence="2 3" key="1">
    <citation type="submission" date="2015-02" db="EMBL/GenBank/DDBJ databases">
        <title>Draft genome sequences of ten Microbacterium spp. with emphasis on heavy metal contaminated environments.</title>
        <authorList>
            <person name="Corretto E."/>
        </authorList>
    </citation>
    <scope>NUCLEOTIDE SEQUENCE [LARGE SCALE GENOMIC DNA]</scope>
    <source>
        <strain evidence="2 3">DSM 12510</strain>
    </source>
</reference>
<protein>
    <submittedName>
        <fullName evidence="2">Uncharacterized protein</fullName>
    </submittedName>
</protein>
<dbReference type="OrthoDB" id="5069078at2"/>
<proteinExistence type="predicted"/>
<organism evidence="2 3">
    <name type="scientific">Microbacterium terrae</name>
    <dbReference type="NCBI Taxonomy" id="69369"/>
    <lineage>
        <taxon>Bacteria</taxon>
        <taxon>Bacillati</taxon>
        <taxon>Actinomycetota</taxon>
        <taxon>Actinomycetes</taxon>
        <taxon>Micrococcales</taxon>
        <taxon>Microbacteriaceae</taxon>
        <taxon>Microbacterium</taxon>
    </lineage>
</organism>
<comment type="caution">
    <text evidence="2">The sequence shown here is derived from an EMBL/GenBank/DDBJ whole genome shotgun (WGS) entry which is preliminary data.</text>
</comment>
<evidence type="ECO:0000256" key="1">
    <source>
        <dbReference type="SAM" id="MobiDB-lite"/>
    </source>
</evidence>
<accession>A0A0M2GY22</accession>
<name>A0A0M2GY22_9MICO</name>
<keyword evidence="3" id="KW-1185">Reference proteome</keyword>
<dbReference type="PATRIC" id="fig|92835.4.peg.2364"/>